<dbReference type="PANTHER" id="PTHR16943">
    <property type="entry name" value="2-METHYLCITRATE DEHYDRATASE-RELATED"/>
    <property type="match status" value="1"/>
</dbReference>
<dbReference type="Pfam" id="PF19305">
    <property type="entry name" value="MmgE_PrpD_C"/>
    <property type="match status" value="1"/>
</dbReference>
<dbReference type="InterPro" id="IPR042188">
    <property type="entry name" value="MmgE/PrpD_sf_2"/>
</dbReference>
<comment type="caution">
    <text evidence="4">The sequence shown here is derived from an EMBL/GenBank/DDBJ whole genome shotgun (WGS) entry which is preliminary data.</text>
</comment>
<protein>
    <recommendedName>
        <fullName evidence="6">2-methylcitrate dehydratase</fullName>
    </recommendedName>
</protein>
<reference evidence="5" key="1">
    <citation type="submission" date="2015-12" db="EMBL/GenBank/DDBJ databases">
        <authorList>
            <person name="Nair G.R."/>
            <person name="Kaur G."/>
            <person name="Mayilraj S."/>
        </authorList>
    </citation>
    <scope>NUCLEOTIDE SEQUENCE [LARGE SCALE GENOMIC DNA]</scope>
    <source>
        <strain evidence="5">CD08_4</strain>
    </source>
</reference>
<feature type="domain" description="MmgE/PrpD C-terminal" evidence="3">
    <location>
        <begin position="281"/>
        <end position="453"/>
    </location>
</feature>
<organism evidence="4 5">
    <name type="scientific">Kocuria rosea subsp. polaris</name>
    <dbReference type="NCBI Taxonomy" id="136273"/>
    <lineage>
        <taxon>Bacteria</taxon>
        <taxon>Bacillati</taxon>
        <taxon>Actinomycetota</taxon>
        <taxon>Actinomycetes</taxon>
        <taxon>Micrococcales</taxon>
        <taxon>Micrococcaceae</taxon>
        <taxon>Kocuria</taxon>
    </lineage>
</organism>
<dbReference type="InterPro" id="IPR045336">
    <property type="entry name" value="MmgE_PrpD_N"/>
</dbReference>
<evidence type="ECO:0000259" key="2">
    <source>
        <dbReference type="Pfam" id="PF03972"/>
    </source>
</evidence>
<dbReference type="AlphaFoldDB" id="A0A0W8I3U3"/>
<gene>
    <name evidence="4" type="ORF">AVL61_13580</name>
</gene>
<evidence type="ECO:0008006" key="6">
    <source>
        <dbReference type="Google" id="ProtNLM"/>
    </source>
</evidence>
<evidence type="ECO:0000313" key="4">
    <source>
        <dbReference type="EMBL" id="KUG52587.1"/>
    </source>
</evidence>
<dbReference type="GO" id="GO:0016829">
    <property type="term" value="F:lyase activity"/>
    <property type="evidence" value="ECO:0007669"/>
    <property type="project" value="InterPro"/>
</dbReference>
<evidence type="ECO:0000256" key="1">
    <source>
        <dbReference type="ARBA" id="ARBA00006174"/>
    </source>
</evidence>
<dbReference type="EMBL" id="LQBK01000039">
    <property type="protein sequence ID" value="KUG52587.1"/>
    <property type="molecule type" value="Genomic_DNA"/>
</dbReference>
<comment type="similarity">
    <text evidence="1">Belongs to the PrpD family.</text>
</comment>
<dbReference type="Gene3D" id="3.30.1330.120">
    <property type="entry name" value="2-methylcitrate dehydratase PrpD"/>
    <property type="match status" value="1"/>
</dbReference>
<feature type="domain" description="MmgE/PrpD N-terminal" evidence="2">
    <location>
        <begin position="17"/>
        <end position="262"/>
    </location>
</feature>
<dbReference type="RefSeq" id="WP_058875132.1">
    <property type="nucleotide sequence ID" value="NZ_LQBK01000039.1"/>
</dbReference>
<evidence type="ECO:0000313" key="5">
    <source>
        <dbReference type="Proteomes" id="UP000053512"/>
    </source>
</evidence>
<dbReference type="Proteomes" id="UP000053512">
    <property type="component" value="Unassembled WGS sequence"/>
</dbReference>
<name>A0A0W8I3U3_KOCRO</name>
<sequence>MGGDGQLTAQGTLTDRLLHHAHRVRFEDFGAAVLERARHRMLDALGNIAAGHRAQGMEQLVETVVGWGGRQDAPVLGDGRRIPAHHAAMLNAALMRSFDFEPVGAEGPGRRQVAAHITGTTVPVALAVGERERADGRQLLTALLAGEDIAARLAFGSGFDVYSGQDNTGTVNGVGATVVACLLMGLDETRTRHAVGIAVNQLAGTVAGIFDGAGVFKLPMAFAARNAITAAEMAAAGVTGPEDPLGGRFGFLQTYCADPDPEVMVERLGEEFYADAVIKPWSCCRAAHPSLDACVRLLEEDGVDPARIEQVVVHVTPRTAGGFVGRPFDPGECPEVSAAFSIQYTAAAALVFGTVRPEHLGPQAMADPRVQALLDVTEIRGTLDDREVLTAEVEVRLSDGSVRRQRVDAPRGDVHHAPLSEEQILEKYRLNTAFSRRVTAARADRAAATVARLEDLEDVGALTSCFVPER</sequence>
<dbReference type="SUPFAM" id="SSF103378">
    <property type="entry name" value="2-methylcitrate dehydratase PrpD"/>
    <property type="match status" value="1"/>
</dbReference>
<dbReference type="InterPro" id="IPR036148">
    <property type="entry name" value="MmgE/PrpD_sf"/>
</dbReference>
<dbReference type="Gene3D" id="1.10.4100.10">
    <property type="entry name" value="2-methylcitrate dehydratase PrpD"/>
    <property type="match status" value="1"/>
</dbReference>
<dbReference type="InterPro" id="IPR045337">
    <property type="entry name" value="MmgE_PrpD_C"/>
</dbReference>
<evidence type="ECO:0000259" key="3">
    <source>
        <dbReference type="Pfam" id="PF19305"/>
    </source>
</evidence>
<dbReference type="InterPro" id="IPR005656">
    <property type="entry name" value="MmgE_PrpD"/>
</dbReference>
<proteinExistence type="inferred from homology"/>
<dbReference type="InterPro" id="IPR042183">
    <property type="entry name" value="MmgE/PrpD_sf_1"/>
</dbReference>
<dbReference type="PANTHER" id="PTHR16943:SF8">
    <property type="entry name" value="2-METHYLCITRATE DEHYDRATASE"/>
    <property type="match status" value="1"/>
</dbReference>
<accession>A0A0W8I3U3</accession>
<dbReference type="Pfam" id="PF03972">
    <property type="entry name" value="MmgE_PrpD_N"/>
    <property type="match status" value="1"/>
</dbReference>
<dbReference type="OrthoDB" id="9797528at2"/>